<comment type="caution">
    <text evidence="3">The sequence shown here is derived from an EMBL/GenBank/DDBJ whole genome shotgun (WGS) entry which is preliminary data.</text>
</comment>
<evidence type="ECO:0000259" key="2">
    <source>
        <dbReference type="PROSITE" id="PS50056"/>
    </source>
</evidence>
<dbReference type="Gene3D" id="3.90.190.10">
    <property type="entry name" value="Protein tyrosine phosphatase superfamily"/>
    <property type="match status" value="1"/>
</dbReference>
<feature type="domain" description="Tyrosine specific protein phosphatases" evidence="2">
    <location>
        <begin position="15"/>
        <end position="86"/>
    </location>
</feature>
<dbReference type="InterPro" id="IPR000387">
    <property type="entry name" value="Tyr_Pase_dom"/>
</dbReference>
<dbReference type="GO" id="GO:0004725">
    <property type="term" value="F:protein tyrosine phosphatase activity"/>
    <property type="evidence" value="ECO:0007669"/>
    <property type="project" value="InterPro"/>
</dbReference>
<dbReference type="Proteomes" id="UP000326759">
    <property type="component" value="Unassembled WGS sequence"/>
</dbReference>
<reference evidence="3 4" key="1">
    <citation type="journal article" date="2019" name="PLoS Biol.">
        <title>Sex chromosomes control vertical transmission of feminizing Wolbachia symbionts in an isopod.</title>
        <authorList>
            <person name="Becking T."/>
            <person name="Chebbi M.A."/>
            <person name="Giraud I."/>
            <person name="Moumen B."/>
            <person name="Laverre T."/>
            <person name="Caubet Y."/>
            <person name="Peccoud J."/>
            <person name="Gilbert C."/>
            <person name="Cordaux R."/>
        </authorList>
    </citation>
    <scope>NUCLEOTIDE SEQUENCE [LARGE SCALE GENOMIC DNA]</scope>
    <source>
        <strain evidence="3">ANa2</strain>
        <tissue evidence="3">Whole body excluding digestive tract and cuticle</tissue>
    </source>
</reference>
<evidence type="ECO:0000259" key="1">
    <source>
        <dbReference type="PROSITE" id="PS50055"/>
    </source>
</evidence>
<dbReference type="PANTHER" id="PTHR19134:SF495">
    <property type="entry name" value="TYROSINE-PROTEIN PHOSPHATASE 69D"/>
    <property type="match status" value="1"/>
</dbReference>
<dbReference type="PROSITE" id="PS50056">
    <property type="entry name" value="TYR_PHOSPHATASE_2"/>
    <property type="match status" value="1"/>
</dbReference>
<dbReference type="SMART" id="SM00404">
    <property type="entry name" value="PTPc_motif"/>
    <property type="match status" value="1"/>
</dbReference>
<dbReference type="InterPro" id="IPR003595">
    <property type="entry name" value="Tyr_Pase_cat"/>
</dbReference>
<organism evidence="3 4">
    <name type="scientific">Armadillidium nasatum</name>
    <dbReference type="NCBI Taxonomy" id="96803"/>
    <lineage>
        <taxon>Eukaryota</taxon>
        <taxon>Metazoa</taxon>
        <taxon>Ecdysozoa</taxon>
        <taxon>Arthropoda</taxon>
        <taxon>Crustacea</taxon>
        <taxon>Multicrustacea</taxon>
        <taxon>Malacostraca</taxon>
        <taxon>Eumalacostraca</taxon>
        <taxon>Peracarida</taxon>
        <taxon>Isopoda</taxon>
        <taxon>Oniscidea</taxon>
        <taxon>Crinocheta</taxon>
        <taxon>Armadillidiidae</taxon>
        <taxon>Armadillidium</taxon>
    </lineage>
</organism>
<evidence type="ECO:0000313" key="3">
    <source>
        <dbReference type="EMBL" id="KAB7503052.1"/>
    </source>
</evidence>
<dbReference type="PANTHER" id="PTHR19134">
    <property type="entry name" value="RECEPTOR-TYPE TYROSINE-PROTEIN PHOSPHATASE"/>
    <property type="match status" value="1"/>
</dbReference>
<feature type="non-terminal residue" evidence="3">
    <location>
        <position position="112"/>
    </location>
</feature>
<keyword evidence="4" id="KW-1185">Reference proteome</keyword>
<dbReference type="CDD" id="cd00047">
    <property type="entry name" value="PTPc"/>
    <property type="match status" value="1"/>
</dbReference>
<dbReference type="InterPro" id="IPR016130">
    <property type="entry name" value="Tyr_Pase_AS"/>
</dbReference>
<dbReference type="InterPro" id="IPR000242">
    <property type="entry name" value="PTP_cat"/>
</dbReference>
<dbReference type="AlphaFoldDB" id="A0A5N5T990"/>
<protein>
    <submittedName>
        <fullName evidence="3">Tyrosine-protein phosphatase 99A</fullName>
    </submittedName>
</protein>
<sequence>MWKDFVAPEHPVGLLSFLRRINEAYSPDLGPLLVHCSAGVGRTGTLVALDTLVAELDDENQASIFNIICDLRHQRNFLVQSLVSQIFHYFIDFLYKINLEMSKKYIFAIVIC</sequence>
<evidence type="ECO:0000313" key="4">
    <source>
        <dbReference type="Proteomes" id="UP000326759"/>
    </source>
</evidence>
<dbReference type="InterPro" id="IPR050348">
    <property type="entry name" value="Protein-Tyr_Phosphatase"/>
</dbReference>
<name>A0A5N5T990_9CRUS</name>
<dbReference type="PROSITE" id="PS50055">
    <property type="entry name" value="TYR_PHOSPHATASE_PTP"/>
    <property type="match status" value="1"/>
</dbReference>
<gene>
    <name evidence="3" type="primary">Ptp99A</name>
    <name evidence="3" type="ORF">Anas_11214</name>
</gene>
<accession>A0A5N5T990</accession>
<dbReference type="SUPFAM" id="SSF52799">
    <property type="entry name" value="(Phosphotyrosine protein) phosphatases II"/>
    <property type="match status" value="1"/>
</dbReference>
<dbReference type="InterPro" id="IPR029021">
    <property type="entry name" value="Prot-tyrosine_phosphatase-like"/>
</dbReference>
<proteinExistence type="predicted"/>
<feature type="domain" description="Tyrosine-protein phosphatase" evidence="1">
    <location>
        <begin position="1"/>
        <end position="95"/>
    </location>
</feature>
<dbReference type="PROSITE" id="PS00383">
    <property type="entry name" value="TYR_PHOSPHATASE_1"/>
    <property type="match status" value="1"/>
</dbReference>
<dbReference type="EMBL" id="SEYY01005980">
    <property type="protein sequence ID" value="KAB7503052.1"/>
    <property type="molecule type" value="Genomic_DNA"/>
</dbReference>
<dbReference type="GO" id="GO:0048666">
    <property type="term" value="P:neuron development"/>
    <property type="evidence" value="ECO:0007669"/>
    <property type="project" value="UniProtKB-ARBA"/>
</dbReference>
<dbReference type="OrthoDB" id="6371915at2759"/>
<dbReference type="PRINTS" id="PR00700">
    <property type="entry name" value="PRTYPHPHTASE"/>
</dbReference>
<dbReference type="Pfam" id="PF00102">
    <property type="entry name" value="Y_phosphatase"/>
    <property type="match status" value="1"/>
</dbReference>